<accession>A0A318D758</accession>
<evidence type="ECO:0008006" key="3">
    <source>
        <dbReference type="Google" id="ProtNLM"/>
    </source>
</evidence>
<name>A0A318D758_9GAMM</name>
<protein>
    <recommendedName>
        <fullName evidence="3">Glycosyltransferase</fullName>
    </recommendedName>
</protein>
<reference evidence="1 2" key="1">
    <citation type="submission" date="2018-05" db="EMBL/GenBank/DDBJ databases">
        <title>Kangiella spongicola genome sequence.</title>
        <authorList>
            <person name="Maclea K.S."/>
            <person name="Goen A.E."/>
            <person name="Kelley C."/>
            <person name="Underriner A."/>
            <person name="Silverwood T."/>
            <person name="Trachtenberg A.M."/>
        </authorList>
    </citation>
    <scope>NUCLEOTIDE SEQUENCE [LARGE SCALE GENOMIC DNA]</scope>
    <source>
        <strain evidence="1 2">ATCC BAA-2076</strain>
    </source>
</reference>
<comment type="caution">
    <text evidence="1">The sequence shown here is derived from an EMBL/GenBank/DDBJ whole genome shotgun (WGS) entry which is preliminary data.</text>
</comment>
<sequence>MMLEQGHEVVFFEKPTNNLLSTLKLRRVSEKLTLGVYPELLHHQLKLFGFLRFINAKFVKSKLKTYLRNNRFDLVINFNYDYYFLTSLIDKEKFITIINDDFIAQAKPWMKTVVKKQMQETCVRSKATLSVSYPLDNMLKLFSNNSYLFLPWCDDQYEQPQKSGNRNVVLYYGFINNRIDWSIIKGLLEQKVQLRFVGPINEKKAKQLVRKLSSYENFEYLPPRCLSEVNLQDVCCSIAPYDIKIKSVQACTISNRAFRLLAKGIPVIYPSLPYIIESPNEVISTASSVNEYIDNINFYKHSFYECQPSIREFLASHHSASRYQLLQTIVPNVTFS</sequence>
<dbReference type="EMBL" id="QICH01000002">
    <property type="protein sequence ID" value="PXF63034.1"/>
    <property type="molecule type" value="Genomic_DNA"/>
</dbReference>
<keyword evidence="2" id="KW-1185">Reference proteome</keyword>
<dbReference type="Gene3D" id="3.40.50.2000">
    <property type="entry name" value="Glycogen Phosphorylase B"/>
    <property type="match status" value="1"/>
</dbReference>
<organism evidence="1 2">
    <name type="scientific">Kangiella spongicola</name>
    <dbReference type="NCBI Taxonomy" id="796379"/>
    <lineage>
        <taxon>Bacteria</taxon>
        <taxon>Pseudomonadati</taxon>
        <taxon>Pseudomonadota</taxon>
        <taxon>Gammaproteobacteria</taxon>
        <taxon>Kangiellales</taxon>
        <taxon>Kangiellaceae</taxon>
        <taxon>Kangiella</taxon>
    </lineage>
</organism>
<proteinExistence type="predicted"/>
<dbReference type="SUPFAM" id="SSF53756">
    <property type="entry name" value="UDP-Glycosyltransferase/glycogen phosphorylase"/>
    <property type="match status" value="1"/>
</dbReference>
<evidence type="ECO:0000313" key="2">
    <source>
        <dbReference type="Proteomes" id="UP000247689"/>
    </source>
</evidence>
<gene>
    <name evidence="1" type="ORF">DL796_06160</name>
</gene>
<dbReference type="AlphaFoldDB" id="A0A318D758"/>
<evidence type="ECO:0000313" key="1">
    <source>
        <dbReference type="EMBL" id="PXF63034.1"/>
    </source>
</evidence>
<dbReference type="Proteomes" id="UP000247689">
    <property type="component" value="Unassembled WGS sequence"/>
</dbReference>